<organism evidence="12 13">
    <name type="scientific">Nothoprocta perdicaria</name>
    <name type="common">Chilean tinamou</name>
    <name type="synonym">Crypturus perdicarius</name>
    <dbReference type="NCBI Taxonomy" id="30464"/>
    <lineage>
        <taxon>Eukaryota</taxon>
        <taxon>Metazoa</taxon>
        <taxon>Chordata</taxon>
        <taxon>Craniata</taxon>
        <taxon>Vertebrata</taxon>
        <taxon>Euteleostomi</taxon>
        <taxon>Archelosauria</taxon>
        <taxon>Archosauria</taxon>
        <taxon>Dinosauria</taxon>
        <taxon>Saurischia</taxon>
        <taxon>Theropoda</taxon>
        <taxon>Coelurosauria</taxon>
        <taxon>Aves</taxon>
        <taxon>Palaeognathae</taxon>
        <taxon>Tinamiformes</taxon>
        <taxon>Tinamidae</taxon>
        <taxon>Nothoprocta</taxon>
    </lineage>
</organism>
<dbReference type="AlphaFoldDB" id="A0A8C6YWB8"/>
<evidence type="ECO:0000256" key="6">
    <source>
        <dbReference type="ARBA" id="ARBA00022771"/>
    </source>
</evidence>
<keyword evidence="10" id="KW-1133">Transmembrane helix</keyword>
<evidence type="ECO:0000259" key="11">
    <source>
        <dbReference type="Pfam" id="PF13639"/>
    </source>
</evidence>
<reference evidence="12" key="1">
    <citation type="submission" date="2025-08" db="UniProtKB">
        <authorList>
            <consortium name="Ensembl"/>
        </authorList>
    </citation>
    <scope>IDENTIFICATION</scope>
</reference>
<keyword evidence="5" id="KW-0479">Metal-binding</keyword>
<evidence type="ECO:0000256" key="9">
    <source>
        <dbReference type="SAM" id="MobiDB-lite"/>
    </source>
</evidence>
<evidence type="ECO:0000313" key="12">
    <source>
        <dbReference type="Ensembl" id="ENSNPEP00000003536.1"/>
    </source>
</evidence>
<dbReference type="GO" id="GO:0005634">
    <property type="term" value="C:nucleus"/>
    <property type="evidence" value="ECO:0007669"/>
    <property type="project" value="TreeGrafter"/>
</dbReference>
<dbReference type="Pfam" id="PF13639">
    <property type="entry name" value="zf-RING_2"/>
    <property type="match status" value="1"/>
</dbReference>
<dbReference type="InterPro" id="IPR013083">
    <property type="entry name" value="Znf_RING/FYVE/PHD"/>
</dbReference>
<evidence type="ECO:0000256" key="4">
    <source>
        <dbReference type="ARBA" id="ARBA00022679"/>
    </source>
</evidence>
<dbReference type="InterPro" id="IPR001841">
    <property type="entry name" value="Znf_RING"/>
</dbReference>
<evidence type="ECO:0000256" key="3">
    <source>
        <dbReference type="ARBA" id="ARBA00022553"/>
    </source>
</evidence>
<feature type="transmembrane region" description="Helical" evidence="10">
    <location>
        <begin position="792"/>
        <end position="814"/>
    </location>
</feature>
<gene>
    <name evidence="12" type="primary">PJA2</name>
</gene>
<dbReference type="Proteomes" id="UP000694420">
    <property type="component" value="Unplaced"/>
</dbReference>
<dbReference type="Gene3D" id="3.30.40.10">
    <property type="entry name" value="Zinc/RING finger domain, C3HC4 (zinc finger)"/>
    <property type="match status" value="1"/>
</dbReference>
<evidence type="ECO:0000256" key="5">
    <source>
        <dbReference type="ARBA" id="ARBA00022723"/>
    </source>
</evidence>
<dbReference type="PANTHER" id="PTHR45931:SF3">
    <property type="entry name" value="RING ZINC FINGER-CONTAINING PROTEIN"/>
    <property type="match status" value="1"/>
</dbReference>
<keyword evidence="7" id="KW-0833">Ubl conjugation pathway</keyword>
<dbReference type="Ensembl" id="ENSNPET00000003612.1">
    <property type="protein sequence ID" value="ENSNPEP00000003536.1"/>
    <property type="gene ID" value="ENSNPEG00000002047.1"/>
</dbReference>
<evidence type="ECO:0000256" key="7">
    <source>
        <dbReference type="ARBA" id="ARBA00022786"/>
    </source>
</evidence>
<dbReference type="PANTHER" id="PTHR45931">
    <property type="entry name" value="SI:CH211-59O9.10"/>
    <property type="match status" value="1"/>
</dbReference>
<keyword evidence="6" id="KW-0863">Zinc-finger</keyword>
<comment type="catalytic activity">
    <reaction evidence="1">
        <text>S-ubiquitinyl-[E2 ubiquitin-conjugating enzyme]-L-cysteine + [acceptor protein]-L-lysine = [E2 ubiquitin-conjugating enzyme]-L-cysteine + N(6)-ubiquitinyl-[acceptor protein]-L-lysine.</text>
        <dbReference type="EC" id="2.3.2.27"/>
    </reaction>
</comment>
<feature type="region of interest" description="Disordered" evidence="9">
    <location>
        <begin position="442"/>
        <end position="472"/>
    </location>
</feature>
<evidence type="ECO:0000256" key="1">
    <source>
        <dbReference type="ARBA" id="ARBA00000900"/>
    </source>
</evidence>
<feature type="region of interest" description="Disordered" evidence="9">
    <location>
        <begin position="568"/>
        <end position="599"/>
    </location>
</feature>
<dbReference type="InterPro" id="IPR051834">
    <property type="entry name" value="RING_finger_E3_ligase"/>
</dbReference>
<dbReference type="SUPFAM" id="SSF57850">
    <property type="entry name" value="RING/U-box"/>
    <property type="match status" value="1"/>
</dbReference>
<proteinExistence type="predicted"/>
<keyword evidence="4" id="KW-0808">Transferase</keyword>
<protein>
    <recommendedName>
        <fullName evidence="2">RING-type E3 ubiquitin transferase</fullName>
        <ecNumber evidence="2">2.3.2.27</ecNumber>
    </recommendedName>
</protein>
<keyword evidence="10" id="KW-0812">Transmembrane</keyword>
<dbReference type="CDD" id="cd16465">
    <property type="entry name" value="RING-H2_PJA1_2"/>
    <property type="match status" value="1"/>
</dbReference>
<evidence type="ECO:0000313" key="13">
    <source>
        <dbReference type="Proteomes" id="UP000694420"/>
    </source>
</evidence>
<keyword evidence="8" id="KW-0862">Zinc</keyword>
<dbReference type="FunFam" id="3.30.40.10:FF:000152">
    <property type="entry name" value="E3 ubiquitin-protein ligase Praja-1 isoform X1"/>
    <property type="match status" value="1"/>
</dbReference>
<feature type="domain" description="RING-type" evidence="11">
    <location>
        <begin position="753"/>
        <end position="787"/>
    </location>
</feature>
<feature type="transmembrane region" description="Helical" evidence="10">
    <location>
        <begin position="12"/>
        <end position="32"/>
    </location>
</feature>
<dbReference type="GO" id="GO:0006511">
    <property type="term" value="P:ubiquitin-dependent protein catabolic process"/>
    <property type="evidence" value="ECO:0007669"/>
    <property type="project" value="TreeGrafter"/>
</dbReference>
<sequence length="834" mass="93804">MQKSVSFKRIGCVASVFNLYNILFYKIFLSLIKNITRVKTRLVIVSINWHRGEFQLLWTFITFPLVPRALHILSNCTSVSLNTLLKIIWKFLALKEFYQGVGEREVVKRYCCPIQVFLCFCFLSFHLAMGQEAGKPAWPKPAGGYQTITGRRYGRRHAYVSFRPSLTGQDRNGLQLSGECEGLELGDVQKEKSLCSSPLVQVCSGLSDEPLLENVETGAPVCQTVSSQTSGTKTSPFSLVSYSLEGNGISGSTMNPDKISEDLAEYASGECHDLNGQNGIAFVNIDSYEPDSSDGEDDDGQGHLSLAKEEAGAFQETLDNMLSELEKGVESFSQLQSQLSSLNHSVSRECCEEVGPVPLRRYSNRDSDLAHQNNWTFKKSSAEEQAILKNNLCIATRDTQRTKDIVDVGIRMPVCNELNVTEGKTDHGNLSELVVRPKVRKQNSANQLDRTKLLPNDDEEKSSSRRQSEIAEVQHGCAEYTSRNGKLKTSSSVCFDPRGYEGTPKNAKIDLRKNATAQERKTVLDDDTFWDEFEDCSRHLSISHKDEDSSECSDGEWSISLPAYFAATDKDQSSSDESWETLPGRGEQEPEVQSNSSGLEEENADFCFQGGEQASLEEGEIPWLQYHEEIESSSDEEDDPVNHLVHPGFFMLDGNNNLEDDSSMSEDLDAEWRLLDEFGDGQGVTQAISYVDPQFLTYMALEERLAQAMETALAHLESLAVDVEQAHPPASKESIDCLPQIIVTDDHNGQDQCCAICCSEYLKDEIITELPCHHFFHKPCVTLWLQKVRSTILIFFLPFLIDFFFLVRMIYSFFFKCGKKYFLKNVLMLYETKY</sequence>
<dbReference type="GO" id="GO:0061630">
    <property type="term" value="F:ubiquitin protein ligase activity"/>
    <property type="evidence" value="ECO:0007669"/>
    <property type="project" value="UniProtKB-EC"/>
</dbReference>
<evidence type="ECO:0000256" key="10">
    <source>
        <dbReference type="SAM" id="Phobius"/>
    </source>
</evidence>
<evidence type="ECO:0000256" key="8">
    <source>
        <dbReference type="ARBA" id="ARBA00022833"/>
    </source>
</evidence>
<evidence type="ECO:0000256" key="2">
    <source>
        <dbReference type="ARBA" id="ARBA00012483"/>
    </source>
</evidence>
<dbReference type="GO" id="GO:0008270">
    <property type="term" value="F:zinc ion binding"/>
    <property type="evidence" value="ECO:0007669"/>
    <property type="project" value="UniProtKB-KW"/>
</dbReference>
<keyword evidence="3" id="KW-0597">Phosphoprotein</keyword>
<reference evidence="12" key="2">
    <citation type="submission" date="2025-09" db="UniProtKB">
        <authorList>
            <consortium name="Ensembl"/>
        </authorList>
    </citation>
    <scope>IDENTIFICATION</scope>
</reference>
<keyword evidence="13" id="KW-1185">Reference proteome</keyword>
<keyword evidence="10" id="KW-0472">Membrane</keyword>
<name>A0A8C6YWB8_NOTPE</name>
<dbReference type="EC" id="2.3.2.27" evidence="2"/>
<accession>A0A8C6YWB8</accession>